<name>A0A518AQV8_9BACT</name>
<dbReference type="Proteomes" id="UP000315750">
    <property type="component" value="Chromosome"/>
</dbReference>
<reference evidence="2 3" key="1">
    <citation type="submission" date="2019-02" db="EMBL/GenBank/DDBJ databases">
        <title>Deep-cultivation of Planctomycetes and their phenomic and genomic characterization uncovers novel biology.</title>
        <authorList>
            <person name="Wiegand S."/>
            <person name="Jogler M."/>
            <person name="Boedeker C."/>
            <person name="Pinto D."/>
            <person name="Vollmers J."/>
            <person name="Rivas-Marin E."/>
            <person name="Kohn T."/>
            <person name="Peeters S.H."/>
            <person name="Heuer A."/>
            <person name="Rast P."/>
            <person name="Oberbeckmann S."/>
            <person name="Bunk B."/>
            <person name="Jeske O."/>
            <person name="Meyerdierks A."/>
            <person name="Storesund J.E."/>
            <person name="Kallscheuer N."/>
            <person name="Luecker S."/>
            <person name="Lage O.M."/>
            <person name="Pohl T."/>
            <person name="Merkel B.J."/>
            <person name="Hornburger P."/>
            <person name="Mueller R.-W."/>
            <person name="Bruemmer F."/>
            <person name="Labrenz M."/>
            <person name="Spormann A.M."/>
            <person name="Op den Camp H."/>
            <person name="Overmann J."/>
            <person name="Amann R."/>
            <person name="Jetten M.S.M."/>
            <person name="Mascher T."/>
            <person name="Medema M.H."/>
            <person name="Devos D.P."/>
            <person name="Kaster A.-K."/>
            <person name="Ovreas L."/>
            <person name="Rohde M."/>
            <person name="Galperin M.Y."/>
            <person name="Jogler C."/>
        </authorList>
    </citation>
    <scope>NUCLEOTIDE SEQUENCE [LARGE SCALE GENOMIC DNA]</scope>
    <source>
        <strain evidence="2 3">Pan181</strain>
    </source>
</reference>
<proteinExistence type="predicted"/>
<feature type="transmembrane region" description="Helical" evidence="1">
    <location>
        <begin position="247"/>
        <end position="267"/>
    </location>
</feature>
<evidence type="ECO:0000256" key="1">
    <source>
        <dbReference type="SAM" id="Phobius"/>
    </source>
</evidence>
<protein>
    <submittedName>
        <fullName evidence="2">Uncharacterized protein</fullName>
    </submittedName>
</protein>
<evidence type="ECO:0000313" key="2">
    <source>
        <dbReference type="EMBL" id="QDU57107.1"/>
    </source>
</evidence>
<feature type="transmembrane region" description="Helical" evidence="1">
    <location>
        <begin position="12"/>
        <end position="42"/>
    </location>
</feature>
<feature type="transmembrane region" description="Helical" evidence="1">
    <location>
        <begin position="62"/>
        <end position="85"/>
    </location>
</feature>
<evidence type="ECO:0000313" key="3">
    <source>
        <dbReference type="Proteomes" id="UP000315750"/>
    </source>
</evidence>
<keyword evidence="3" id="KW-1185">Reference proteome</keyword>
<keyword evidence="1" id="KW-0812">Transmembrane</keyword>
<keyword evidence="1" id="KW-0472">Membrane</keyword>
<feature type="transmembrane region" description="Helical" evidence="1">
    <location>
        <begin position="328"/>
        <end position="349"/>
    </location>
</feature>
<dbReference type="AlphaFoldDB" id="A0A518AQV8"/>
<gene>
    <name evidence="2" type="ORF">Pan181_33210</name>
</gene>
<sequence length="361" mass="39582">MFDLPTESLGYFVLYLVTLVLHVVVMNYVVAGALMVAGAAVYRLFGEYCQATRTMVSVVKDWLPLALGVTITLGVAPILFVQLLYKHAFYTANLLLFHRWMAILPVLIVAFYLLYLQKTKWLEARGKGLQALVAVGVLAMFLFVAWSWSENHLLSLAGQETWTEQFAAGRWWHQTAELPPRLSLWMIGSLATFAVLLGWQLMDTADKQTVGRLSLTALSGAGGAVLAAIWYAVVLPESVTKALQQPWPLALLVVGGVGLAGFVASWGMIAKSGQLQTKWMISASASIGLAIIAATLLREVRRYVALVGVEQWDAAVRDTQQAAHTQGLGVFLLFFVGNAVVIAGIIWNVRKRLMQSENQTS</sequence>
<dbReference type="EMBL" id="CP036278">
    <property type="protein sequence ID" value="QDU57107.1"/>
    <property type="molecule type" value="Genomic_DNA"/>
</dbReference>
<keyword evidence="1" id="KW-1133">Transmembrane helix</keyword>
<organism evidence="2 3">
    <name type="scientific">Aeoliella mucimassa</name>
    <dbReference type="NCBI Taxonomy" id="2527972"/>
    <lineage>
        <taxon>Bacteria</taxon>
        <taxon>Pseudomonadati</taxon>
        <taxon>Planctomycetota</taxon>
        <taxon>Planctomycetia</taxon>
        <taxon>Pirellulales</taxon>
        <taxon>Lacipirellulaceae</taxon>
        <taxon>Aeoliella</taxon>
    </lineage>
</organism>
<feature type="transmembrane region" description="Helical" evidence="1">
    <location>
        <begin position="279"/>
        <end position="297"/>
    </location>
</feature>
<feature type="transmembrane region" description="Helical" evidence="1">
    <location>
        <begin position="213"/>
        <end position="235"/>
    </location>
</feature>
<feature type="transmembrane region" description="Helical" evidence="1">
    <location>
        <begin position="128"/>
        <end position="148"/>
    </location>
</feature>
<feature type="transmembrane region" description="Helical" evidence="1">
    <location>
        <begin position="182"/>
        <end position="201"/>
    </location>
</feature>
<accession>A0A518AQV8</accession>
<dbReference type="OrthoDB" id="9810382at2"/>
<feature type="transmembrane region" description="Helical" evidence="1">
    <location>
        <begin position="97"/>
        <end position="116"/>
    </location>
</feature>
<dbReference type="KEGG" id="amuc:Pan181_33210"/>
<dbReference type="RefSeq" id="WP_145248038.1">
    <property type="nucleotide sequence ID" value="NZ_CP036278.1"/>
</dbReference>